<reference evidence="2" key="1">
    <citation type="submission" date="2016-10" db="EMBL/GenBank/DDBJ databases">
        <authorList>
            <person name="Varghese N."/>
            <person name="Submissions S."/>
        </authorList>
    </citation>
    <scope>NUCLEOTIDE SEQUENCE [LARGE SCALE GENOMIC DNA]</scope>
    <source>
        <strain evidence="2">DSM 15719</strain>
    </source>
</reference>
<dbReference type="EMBL" id="FOFZ01000011">
    <property type="protein sequence ID" value="SER38934.1"/>
    <property type="molecule type" value="Genomic_DNA"/>
</dbReference>
<dbReference type="AlphaFoldDB" id="A0A1H9NSB3"/>
<organism evidence="1 2">
    <name type="scientific">Flavobacterium frigoris</name>
    <dbReference type="NCBI Taxonomy" id="229204"/>
    <lineage>
        <taxon>Bacteria</taxon>
        <taxon>Pseudomonadati</taxon>
        <taxon>Bacteroidota</taxon>
        <taxon>Flavobacteriia</taxon>
        <taxon>Flavobacteriales</taxon>
        <taxon>Flavobacteriaceae</taxon>
        <taxon>Flavobacterium</taxon>
    </lineage>
</organism>
<proteinExistence type="predicted"/>
<sequence>MFLSYELLIKIMKKLEDFNAEKVELKTINGGRMQAADTMTIIYSGTEVCEVKGDGPDEM</sequence>
<evidence type="ECO:0000313" key="2">
    <source>
        <dbReference type="Proteomes" id="UP000183658"/>
    </source>
</evidence>
<gene>
    <name evidence="1" type="ORF">SAMN05444355_11181</name>
</gene>
<dbReference type="RefSeq" id="WP_139174251.1">
    <property type="nucleotide sequence ID" value="NZ_CBCRVS010000001.1"/>
</dbReference>
<dbReference type="Proteomes" id="UP000183658">
    <property type="component" value="Unassembled WGS sequence"/>
</dbReference>
<dbReference type="OrthoDB" id="1454654at2"/>
<evidence type="ECO:0000313" key="1">
    <source>
        <dbReference type="EMBL" id="SER38934.1"/>
    </source>
</evidence>
<protein>
    <submittedName>
        <fullName evidence="1">Uncharacterized protein</fullName>
    </submittedName>
</protein>
<keyword evidence="2" id="KW-1185">Reference proteome</keyword>
<accession>A0A1H9NSB3</accession>
<name>A0A1H9NSB3_FLAFI</name>